<evidence type="ECO:0000313" key="1">
    <source>
        <dbReference type="EMBL" id="KAF2615986.1"/>
    </source>
</evidence>
<dbReference type="AlphaFoldDB" id="A0A8S9MFI7"/>
<sequence>MAATKMFFRSGFGYACFSDLEDVWDNLPVTRLKYNALDNFQEVFQTTSRKSSRRLLEDFQTTSGRLPGSRLTECSPLSLPFITDLSVLHRLFSASPTLLPAYFSFWCVNSNNFRWIKEKQPARKEKSLILRHSLQSLKENCLQDRLHGMFLLGLKMMIRGVPATTVNVIFTVGGTSDNSGKVVGMTKPFDQVHF</sequence>
<protein>
    <submittedName>
        <fullName evidence="1">Uncharacterized protein</fullName>
    </submittedName>
</protein>
<accession>A0A8S9MFI7</accession>
<gene>
    <name evidence="1" type="ORF">F2Q70_00011100</name>
</gene>
<proteinExistence type="predicted"/>
<dbReference type="EMBL" id="QGKY02000089">
    <property type="protein sequence ID" value="KAF2615986.1"/>
    <property type="molecule type" value="Genomic_DNA"/>
</dbReference>
<organism evidence="1">
    <name type="scientific">Brassica cretica</name>
    <name type="common">Mustard</name>
    <dbReference type="NCBI Taxonomy" id="69181"/>
    <lineage>
        <taxon>Eukaryota</taxon>
        <taxon>Viridiplantae</taxon>
        <taxon>Streptophyta</taxon>
        <taxon>Embryophyta</taxon>
        <taxon>Tracheophyta</taxon>
        <taxon>Spermatophyta</taxon>
        <taxon>Magnoliopsida</taxon>
        <taxon>eudicotyledons</taxon>
        <taxon>Gunneridae</taxon>
        <taxon>Pentapetalae</taxon>
        <taxon>rosids</taxon>
        <taxon>malvids</taxon>
        <taxon>Brassicales</taxon>
        <taxon>Brassicaceae</taxon>
        <taxon>Brassiceae</taxon>
        <taxon>Brassica</taxon>
    </lineage>
</organism>
<comment type="caution">
    <text evidence="1">The sequence shown here is derived from an EMBL/GenBank/DDBJ whole genome shotgun (WGS) entry which is preliminary data.</text>
</comment>
<reference evidence="1" key="1">
    <citation type="submission" date="2019-12" db="EMBL/GenBank/DDBJ databases">
        <title>Genome sequencing and annotation of Brassica cretica.</title>
        <authorList>
            <person name="Studholme D.J."/>
            <person name="Sarris P.F."/>
        </authorList>
    </citation>
    <scope>NUCLEOTIDE SEQUENCE</scope>
    <source>
        <strain evidence="1">PFS-102/07</strain>
        <tissue evidence="1">Leaf</tissue>
    </source>
</reference>
<name>A0A8S9MFI7_BRACR</name>